<sequence length="130" mass="14085">MGDEVMLAMAAAVAGKATELLTQGAKDSVTALRKALRKRFGDGTPEREALDEARDADGEDEVLVGTLAGHIRDAADRDEDIRGLVAALAPHFTTERTEYNTVHNTVTGGRDNKVWQINKVEGGFHINDLR</sequence>
<evidence type="ECO:0008006" key="3">
    <source>
        <dbReference type="Google" id="ProtNLM"/>
    </source>
</evidence>
<dbReference type="EMBL" id="JAQFWQ010000009">
    <property type="protein sequence ID" value="MDA2809992.1"/>
    <property type="molecule type" value="Genomic_DNA"/>
</dbReference>
<organism evidence="1 2">
    <name type="scientific">Nocardiopsis endophytica</name>
    <dbReference type="NCBI Taxonomy" id="3018445"/>
    <lineage>
        <taxon>Bacteria</taxon>
        <taxon>Bacillati</taxon>
        <taxon>Actinomycetota</taxon>
        <taxon>Actinomycetes</taxon>
        <taxon>Streptosporangiales</taxon>
        <taxon>Nocardiopsidaceae</taxon>
        <taxon>Nocardiopsis</taxon>
    </lineage>
</organism>
<evidence type="ECO:0000313" key="1">
    <source>
        <dbReference type="EMBL" id="MDA2809992.1"/>
    </source>
</evidence>
<dbReference type="Proteomes" id="UP001527866">
    <property type="component" value="Unassembled WGS sequence"/>
</dbReference>
<accession>A0ABT4TZ85</accession>
<dbReference type="RefSeq" id="WP_270683902.1">
    <property type="nucleotide sequence ID" value="NZ_JAQFWQ010000009.1"/>
</dbReference>
<gene>
    <name evidence="1" type="ORF">O4J56_05025</name>
</gene>
<proteinExistence type="predicted"/>
<evidence type="ECO:0000313" key="2">
    <source>
        <dbReference type="Proteomes" id="UP001527866"/>
    </source>
</evidence>
<protein>
    <recommendedName>
        <fullName evidence="3">RHIM domain-containing protein</fullName>
    </recommendedName>
</protein>
<name>A0ABT4TZ85_9ACTN</name>
<comment type="caution">
    <text evidence="1">The sequence shown here is derived from an EMBL/GenBank/DDBJ whole genome shotgun (WGS) entry which is preliminary data.</text>
</comment>
<keyword evidence="2" id="KW-1185">Reference proteome</keyword>
<reference evidence="1 2" key="1">
    <citation type="submission" date="2023-01" db="EMBL/GenBank/DDBJ databases">
        <title>Draft genome sequence of Nocardiopsis sp. RSe5-2 isolated from halophytes.</title>
        <authorList>
            <person name="Duangmal K."/>
            <person name="Chantavorakit T."/>
        </authorList>
    </citation>
    <scope>NUCLEOTIDE SEQUENCE [LARGE SCALE GENOMIC DNA]</scope>
    <source>
        <strain evidence="1 2">RSe5-2</strain>
    </source>
</reference>